<dbReference type="PANTHER" id="PTHR43179:SF7">
    <property type="entry name" value="RHAMNOSYLTRANSFERASE WBBL"/>
    <property type="match status" value="1"/>
</dbReference>
<dbReference type="InterPro" id="IPR001173">
    <property type="entry name" value="Glyco_trans_2-like"/>
</dbReference>
<keyword evidence="3" id="KW-1185">Reference proteome</keyword>
<organism evidence="2 3">
    <name type="scientific">Butyribacter intestini</name>
    <dbReference type="NCBI Taxonomy" id="1703332"/>
    <lineage>
        <taxon>Bacteria</taxon>
        <taxon>Bacillati</taxon>
        <taxon>Bacillota</taxon>
        <taxon>Clostridia</taxon>
        <taxon>Lachnospirales</taxon>
        <taxon>Lachnospiraceae</taxon>
        <taxon>Butyribacter</taxon>
    </lineage>
</organism>
<dbReference type="GO" id="GO:0016757">
    <property type="term" value="F:glycosyltransferase activity"/>
    <property type="evidence" value="ECO:0007669"/>
    <property type="project" value="UniProtKB-KW"/>
</dbReference>
<evidence type="ECO:0000259" key="1">
    <source>
        <dbReference type="Pfam" id="PF00535"/>
    </source>
</evidence>
<accession>A0AAW3JQA9</accession>
<dbReference type="AlphaFoldDB" id="A0AAW3JQA9"/>
<proteinExistence type="predicted"/>
<dbReference type="InterPro" id="IPR029044">
    <property type="entry name" value="Nucleotide-diphossugar_trans"/>
</dbReference>
<dbReference type="Pfam" id="PF00535">
    <property type="entry name" value="Glycos_transf_2"/>
    <property type="match status" value="2"/>
</dbReference>
<sequence>MGILKKINTACRIVKEEGMYVMLYKFKAKLGIGSAGENAGIASNDEKNYQNWIKKNETALNEFDEEKIPYKPLISVVVPVYNVSTKMLKECIMSVIDQTYANWELCLADDASTMPEVRKCLKSFEDNPKIKIKYREKNGHISRCTNTAIKMATGEYIAFMDCDDVLAPNALYEVVKLLNQDKSLDFIYSDEDKLSEDGKHRHQPHFKPDWSPDTMMSLMYTCHLGVYRKRIGDELEWLRTGFEGAQDYDLTLRFTEKTKRIGHITKILYHWRERKESTAINPEAKGYIVDATRKTKEEALKRRGYEAQLEWVDNIYQFRVNYKPVGNPKISVIIPSKDNFDVYKRCIETLTEKTKYKNYEIVTVDNGSSEENRKKYEQYNKDKAQKYIYKPMDFNFSKMCNIGVENSDGELVLLLNDDMEIIDGEWMERMAGHAMLPYTGAVGAKLLYPNSTLIQHTGVFSFDCGPSHALCRYDDSILFNFCRNKIEYNYSAVTAACLMVTREKYLEVGGLDESFAVAYNDVKFCFDLLEKGYYNVVRTDAVLYHHESLSRGSDVLDKAKYERLLKERRRLYDIHPSLEGKDPFYNPNLTMRRGDCTVEGGLDNLENIVLNLQSKDCLEKRKSNFIKGSIENIVVTGKYMLVSGWCINEKSRWNNFIRAKILLVCDDKIFELKTQKMYREHMNELTGINGKNNLSCFRVYFDSNQLPSRKYNIYIKKGKYIFDSSRILEKVKSVY</sequence>
<dbReference type="CDD" id="cd04184">
    <property type="entry name" value="GT2_RfbC_Mx_like"/>
    <property type="match status" value="1"/>
</dbReference>
<gene>
    <name evidence="2" type="ORF">APZ18_13950</name>
</gene>
<feature type="domain" description="Glycosyltransferase 2-like" evidence="1">
    <location>
        <begin position="75"/>
        <end position="209"/>
    </location>
</feature>
<protein>
    <recommendedName>
        <fullName evidence="1">Glycosyltransferase 2-like domain-containing protein</fullName>
    </recommendedName>
</protein>
<evidence type="ECO:0000313" key="2">
    <source>
        <dbReference type="EMBL" id="KQC84400.1"/>
    </source>
</evidence>
<dbReference type="Proteomes" id="UP000050833">
    <property type="component" value="Unassembled WGS sequence"/>
</dbReference>
<dbReference type="PANTHER" id="PTHR43179">
    <property type="entry name" value="RHAMNOSYLTRANSFERASE WBBL"/>
    <property type="match status" value="1"/>
</dbReference>
<dbReference type="Gene3D" id="3.90.550.10">
    <property type="entry name" value="Spore Coat Polysaccharide Biosynthesis Protein SpsA, Chain A"/>
    <property type="match status" value="2"/>
</dbReference>
<name>A0AAW3JQA9_9FIRM</name>
<dbReference type="EMBL" id="LLKB01000006">
    <property type="protein sequence ID" value="KQC84400.1"/>
    <property type="molecule type" value="Genomic_DNA"/>
</dbReference>
<dbReference type="SUPFAM" id="SSF53448">
    <property type="entry name" value="Nucleotide-diphospho-sugar transferases"/>
    <property type="match status" value="2"/>
</dbReference>
<evidence type="ECO:0000313" key="3">
    <source>
        <dbReference type="Proteomes" id="UP000050833"/>
    </source>
</evidence>
<reference evidence="2 3" key="1">
    <citation type="submission" date="2015-10" db="EMBL/GenBank/DDBJ databases">
        <title>Butyribacter intestini gen. nov., sp. nov., a butyric acid-producing bacterium of the family Lachnospiraceae isolated from the human faeces.</title>
        <authorList>
            <person name="Zou Y."/>
            <person name="Xue W."/>
            <person name="Luo G."/>
            <person name="Lv M."/>
        </authorList>
    </citation>
    <scope>NUCLEOTIDE SEQUENCE [LARGE SCALE GENOMIC DNA]</scope>
    <source>
        <strain evidence="2 3">TF01-11</strain>
    </source>
</reference>
<comment type="caution">
    <text evidence="2">The sequence shown here is derived from an EMBL/GenBank/DDBJ whole genome shotgun (WGS) entry which is preliminary data.</text>
</comment>
<feature type="domain" description="Glycosyltransferase 2-like" evidence="1">
    <location>
        <begin position="331"/>
        <end position="449"/>
    </location>
</feature>
<dbReference type="RefSeq" id="WP_055946067.1">
    <property type="nucleotide sequence ID" value="NZ_JAQDCV010000003.1"/>
</dbReference>